<dbReference type="Proteomes" id="UP000007089">
    <property type="component" value="Chromosome"/>
</dbReference>
<accession>B8JDB3</accession>
<dbReference type="PANTHER" id="PTHR48108:SF34">
    <property type="entry name" value="CBS DOMAIN-CONTAINING PROTEIN YHCV"/>
    <property type="match status" value="1"/>
</dbReference>
<dbReference type="SUPFAM" id="SSF54631">
    <property type="entry name" value="CBS-domain pair"/>
    <property type="match status" value="1"/>
</dbReference>
<name>B8JDB3_ANAD2</name>
<reference evidence="4" key="1">
    <citation type="submission" date="2009-01" db="EMBL/GenBank/DDBJ databases">
        <title>Complete sequence of Anaeromyxobacter dehalogenans 2CP-1.</title>
        <authorList>
            <consortium name="US DOE Joint Genome Institute"/>
            <person name="Lucas S."/>
            <person name="Copeland A."/>
            <person name="Lapidus A."/>
            <person name="Glavina del Rio T."/>
            <person name="Dalin E."/>
            <person name="Tice H."/>
            <person name="Bruce D."/>
            <person name="Goodwin L."/>
            <person name="Pitluck S."/>
            <person name="Saunders E."/>
            <person name="Brettin T."/>
            <person name="Detter J.C."/>
            <person name="Han C."/>
            <person name="Larimer F."/>
            <person name="Land M."/>
            <person name="Hauser L."/>
            <person name="Kyrpides N."/>
            <person name="Ovchinnikova G."/>
            <person name="Beliaev A.S."/>
            <person name="Richardson P."/>
        </authorList>
    </citation>
    <scope>NUCLEOTIDE SEQUENCE</scope>
    <source>
        <strain evidence="4">2CP-1</strain>
    </source>
</reference>
<evidence type="ECO:0000313" key="5">
    <source>
        <dbReference type="Proteomes" id="UP000007089"/>
    </source>
</evidence>
<feature type="domain" description="CBS" evidence="3">
    <location>
        <begin position="8"/>
        <end position="63"/>
    </location>
</feature>
<dbReference type="RefSeq" id="WP_012526538.1">
    <property type="nucleotide sequence ID" value="NC_011891.1"/>
</dbReference>
<evidence type="ECO:0000256" key="1">
    <source>
        <dbReference type="ARBA" id="ARBA00022737"/>
    </source>
</evidence>
<evidence type="ECO:0000259" key="3">
    <source>
        <dbReference type="PROSITE" id="PS51371"/>
    </source>
</evidence>
<dbReference type="InterPro" id="IPR000644">
    <property type="entry name" value="CBS_dom"/>
</dbReference>
<dbReference type="InterPro" id="IPR051462">
    <property type="entry name" value="CBS_domain-containing"/>
</dbReference>
<feature type="domain" description="CBS" evidence="3">
    <location>
        <begin position="73"/>
        <end position="132"/>
    </location>
</feature>
<dbReference type="PROSITE" id="PS51371">
    <property type="entry name" value="CBS"/>
    <property type="match status" value="2"/>
</dbReference>
<dbReference type="AlphaFoldDB" id="B8JDB3"/>
<dbReference type="Gene3D" id="3.10.580.10">
    <property type="entry name" value="CBS-domain"/>
    <property type="match status" value="1"/>
</dbReference>
<keyword evidence="2" id="KW-0129">CBS domain</keyword>
<dbReference type="SMART" id="SM00116">
    <property type="entry name" value="CBS"/>
    <property type="match status" value="2"/>
</dbReference>
<dbReference type="EMBL" id="CP001359">
    <property type="protein sequence ID" value="ACL65962.1"/>
    <property type="molecule type" value="Genomic_DNA"/>
</dbReference>
<evidence type="ECO:0000256" key="2">
    <source>
        <dbReference type="PROSITE-ProRule" id="PRU00703"/>
    </source>
</evidence>
<dbReference type="Pfam" id="PF00571">
    <property type="entry name" value="CBS"/>
    <property type="match status" value="2"/>
</dbReference>
<keyword evidence="1" id="KW-0677">Repeat</keyword>
<keyword evidence="5" id="KW-1185">Reference proteome</keyword>
<dbReference type="CDD" id="cd04584">
    <property type="entry name" value="CBS_pair_AcuB_like"/>
    <property type="match status" value="1"/>
</dbReference>
<dbReference type="PANTHER" id="PTHR48108">
    <property type="entry name" value="CBS DOMAIN-CONTAINING PROTEIN CBSX2, CHLOROPLASTIC"/>
    <property type="match status" value="1"/>
</dbReference>
<organism evidence="4 5">
    <name type="scientific">Anaeromyxobacter dehalogenans (strain ATCC BAA-258 / DSM 21875 / 2CP-1)</name>
    <dbReference type="NCBI Taxonomy" id="455488"/>
    <lineage>
        <taxon>Bacteria</taxon>
        <taxon>Pseudomonadati</taxon>
        <taxon>Myxococcota</taxon>
        <taxon>Myxococcia</taxon>
        <taxon>Myxococcales</taxon>
        <taxon>Cystobacterineae</taxon>
        <taxon>Anaeromyxobacteraceae</taxon>
        <taxon>Anaeromyxobacter</taxon>
    </lineage>
</organism>
<dbReference type="KEGG" id="acp:A2cp1_2625"/>
<dbReference type="InterPro" id="IPR046342">
    <property type="entry name" value="CBS_dom_sf"/>
</dbReference>
<dbReference type="HOGENOM" id="CLU_040681_9_1_7"/>
<evidence type="ECO:0000313" key="4">
    <source>
        <dbReference type="EMBL" id="ACL65962.1"/>
    </source>
</evidence>
<protein>
    <submittedName>
        <fullName evidence="4">CBS domain containing protein</fullName>
    </submittedName>
</protein>
<proteinExistence type="predicted"/>
<sequence>MISVADFMTRDLVTVRESDDLALAESLLKLGGIRHLPVVRERKLVGLLTQRDLLRSGQAGAPAARDRAVSEVMTREPVAVRPGTGLAHAARLMLERKFGCLPVCEDDGLLVGIVTEADFVRFAADVVRDLDLVSEAVKARERAGQA</sequence>
<gene>
    <name evidence="4" type="ordered locus">A2cp1_2625</name>
</gene>